<dbReference type="Proteomes" id="UP000247569">
    <property type="component" value="Unassembled WGS sequence"/>
</dbReference>
<keyword evidence="1 2" id="KW-0238">DNA-binding</keyword>
<evidence type="ECO:0000259" key="3">
    <source>
        <dbReference type="PROSITE" id="PS50977"/>
    </source>
</evidence>
<dbReference type="SUPFAM" id="SSF46689">
    <property type="entry name" value="Homeodomain-like"/>
    <property type="match status" value="1"/>
</dbReference>
<evidence type="ECO:0000313" key="4">
    <source>
        <dbReference type="EMBL" id="PXX62252.1"/>
    </source>
</evidence>
<sequence length="206" mass="22287">MAARSAERRDQLVRAGFELLGAEGAAGTTMRAVCRAAGLSLRYFYESFPDREALLVEVYDQVARGLVDAVTAEPVAAGADETARIHAAFDAAARYFEDDPRRSRIMFRETLADDTLRTHGAAALPDFVRLVATQLSPDRADDLSSAQLSMPISALSGALVSLFLDWLAGRVSATRPEIVAYATHLTTAILSPENETREATTRPTTL</sequence>
<dbReference type="Pfam" id="PF00440">
    <property type="entry name" value="TetR_N"/>
    <property type="match status" value="1"/>
</dbReference>
<dbReference type="PANTHER" id="PTHR30055">
    <property type="entry name" value="HTH-TYPE TRANSCRIPTIONAL REGULATOR RUTR"/>
    <property type="match status" value="1"/>
</dbReference>
<organism evidence="4 5">
    <name type="scientific">Nocardia tenerifensis</name>
    <dbReference type="NCBI Taxonomy" id="228006"/>
    <lineage>
        <taxon>Bacteria</taxon>
        <taxon>Bacillati</taxon>
        <taxon>Actinomycetota</taxon>
        <taxon>Actinomycetes</taxon>
        <taxon>Mycobacteriales</taxon>
        <taxon>Nocardiaceae</taxon>
        <taxon>Nocardia</taxon>
    </lineage>
</organism>
<dbReference type="InterPro" id="IPR009057">
    <property type="entry name" value="Homeodomain-like_sf"/>
</dbReference>
<accession>A0A318K2L1</accession>
<dbReference type="PANTHER" id="PTHR30055:SF226">
    <property type="entry name" value="HTH-TYPE TRANSCRIPTIONAL REGULATOR PKSA"/>
    <property type="match status" value="1"/>
</dbReference>
<evidence type="ECO:0000313" key="5">
    <source>
        <dbReference type="Proteomes" id="UP000247569"/>
    </source>
</evidence>
<dbReference type="PROSITE" id="PS50977">
    <property type="entry name" value="HTH_TETR_2"/>
    <property type="match status" value="1"/>
</dbReference>
<comment type="caution">
    <text evidence="4">The sequence shown here is derived from an EMBL/GenBank/DDBJ whole genome shotgun (WGS) entry which is preliminary data.</text>
</comment>
<name>A0A318K2L1_9NOCA</name>
<proteinExistence type="predicted"/>
<dbReference type="GO" id="GO:0000976">
    <property type="term" value="F:transcription cis-regulatory region binding"/>
    <property type="evidence" value="ECO:0007669"/>
    <property type="project" value="TreeGrafter"/>
</dbReference>
<dbReference type="AlphaFoldDB" id="A0A318K2L1"/>
<dbReference type="EMBL" id="QJKF01000007">
    <property type="protein sequence ID" value="PXX62252.1"/>
    <property type="molecule type" value="Genomic_DNA"/>
</dbReference>
<evidence type="ECO:0000256" key="2">
    <source>
        <dbReference type="PROSITE-ProRule" id="PRU00335"/>
    </source>
</evidence>
<feature type="DNA-binding region" description="H-T-H motif" evidence="2">
    <location>
        <begin position="29"/>
        <end position="48"/>
    </location>
</feature>
<dbReference type="Gene3D" id="1.10.357.10">
    <property type="entry name" value="Tetracycline Repressor, domain 2"/>
    <property type="match status" value="1"/>
</dbReference>
<dbReference type="GO" id="GO:0003700">
    <property type="term" value="F:DNA-binding transcription factor activity"/>
    <property type="evidence" value="ECO:0007669"/>
    <property type="project" value="TreeGrafter"/>
</dbReference>
<gene>
    <name evidence="4" type="ORF">DFR70_107119</name>
</gene>
<protein>
    <submittedName>
        <fullName evidence="4">TetR family transcriptional regulator</fullName>
    </submittedName>
</protein>
<keyword evidence="5" id="KW-1185">Reference proteome</keyword>
<reference evidence="4 5" key="1">
    <citation type="submission" date="2018-05" db="EMBL/GenBank/DDBJ databases">
        <title>Genomic Encyclopedia of Type Strains, Phase IV (KMG-IV): sequencing the most valuable type-strain genomes for metagenomic binning, comparative biology and taxonomic classification.</title>
        <authorList>
            <person name="Goeker M."/>
        </authorList>
    </citation>
    <scope>NUCLEOTIDE SEQUENCE [LARGE SCALE GENOMIC DNA]</scope>
    <source>
        <strain evidence="4 5">DSM 44704</strain>
    </source>
</reference>
<feature type="domain" description="HTH tetR-type" evidence="3">
    <location>
        <begin position="6"/>
        <end position="66"/>
    </location>
</feature>
<dbReference type="InterPro" id="IPR001647">
    <property type="entry name" value="HTH_TetR"/>
</dbReference>
<evidence type="ECO:0000256" key="1">
    <source>
        <dbReference type="ARBA" id="ARBA00023125"/>
    </source>
</evidence>
<dbReference type="InterPro" id="IPR050109">
    <property type="entry name" value="HTH-type_TetR-like_transc_reg"/>
</dbReference>